<accession>A0AAN8E381</accession>
<reference evidence="1 2" key="1">
    <citation type="journal article" date="2023" name="Mol. Biol. Evol.">
        <title>Genomics of Secondarily Temperate Adaptation in the Only Non-Antarctic Icefish.</title>
        <authorList>
            <person name="Rivera-Colon A.G."/>
            <person name="Rayamajhi N."/>
            <person name="Minhas B.F."/>
            <person name="Madrigal G."/>
            <person name="Bilyk K.T."/>
            <person name="Yoon V."/>
            <person name="Hune M."/>
            <person name="Gregory S."/>
            <person name="Cheng C.H.C."/>
            <person name="Catchen J.M."/>
        </authorList>
    </citation>
    <scope>NUCLEOTIDE SEQUENCE [LARGE SCALE GENOMIC DNA]</scope>
    <source>
        <strain evidence="1">JC2023a</strain>
    </source>
</reference>
<comment type="caution">
    <text evidence="1">The sequence shown here is derived from an EMBL/GenBank/DDBJ whole genome shotgun (WGS) entry which is preliminary data.</text>
</comment>
<protein>
    <submittedName>
        <fullName evidence="1">Uncharacterized protein</fullName>
    </submittedName>
</protein>
<dbReference type="EMBL" id="JAULUE010000001">
    <property type="protein sequence ID" value="KAK5931728.1"/>
    <property type="molecule type" value="Genomic_DNA"/>
</dbReference>
<dbReference type="AlphaFoldDB" id="A0AAN8E381"/>
<evidence type="ECO:0000313" key="2">
    <source>
        <dbReference type="Proteomes" id="UP001335648"/>
    </source>
</evidence>
<dbReference type="Proteomes" id="UP001335648">
    <property type="component" value="Unassembled WGS sequence"/>
</dbReference>
<name>A0AAN8E381_9TELE</name>
<keyword evidence="2" id="KW-1185">Reference proteome</keyword>
<proteinExistence type="predicted"/>
<evidence type="ECO:0000313" key="1">
    <source>
        <dbReference type="EMBL" id="KAK5931728.1"/>
    </source>
</evidence>
<organism evidence="1 2">
    <name type="scientific">Champsocephalus esox</name>
    <name type="common">pike icefish</name>
    <dbReference type="NCBI Taxonomy" id="159716"/>
    <lineage>
        <taxon>Eukaryota</taxon>
        <taxon>Metazoa</taxon>
        <taxon>Chordata</taxon>
        <taxon>Craniata</taxon>
        <taxon>Vertebrata</taxon>
        <taxon>Euteleostomi</taxon>
        <taxon>Actinopterygii</taxon>
        <taxon>Neopterygii</taxon>
        <taxon>Teleostei</taxon>
        <taxon>Neoteleostei</taxon>
        <taxon>Acanthomorphata</taxon>
        <taxon>Eupercaria</taxon>
        <taxon>Perciformes</taxon>
        <taxon>Notothenioidei</taxon>
        <taxon>Channichthyidae</taxon>
        <taxon>Champsocephalus</taxon>
    </lineage>
</organism>
<sequence>MIELQEEISNYLRRLARQKGEDKVALMRSGRVGEEKQRGEEALERGKGGTADILSALGAVSDLRGEEGLCCAL</sequence>
<gene>
    <name evidence="1" type="ORF">CesoFtcFv8_000022</name>
</gene>